<proteinExistence type="predicted"/>
<evidence type="ECO:0000313" key="2">
    <source>
        <dbReference type="EMBL" id="OJJ35532.1"/>
    </source>
</evidence>
<dbReference type="SUPFAM" id="SSF54695">
    <property type="entry name" value="POZ domain"/>
    <property type="match status" value="1"/>
</dbReference>
<dbReference type="EMBL" id="KV878212">
    <property type="protein sequence ID" value="OJJ35532.1"/>
    <property type="molecule type" value="Genomic_DNA"/>
</dbReference>
<dbReference type="STRING" id="1073089.A0A1L9RKT5"/>
<protein>
    <recommendedName>
        <fullName evidence="1">BTB domain-containing protein</fullName>
    </recommendedName>
</protein>
<dbReference type="Gene3D" id="3.30.710.10">
    <property type="entry name" value="Potassium Channel Kv1.1, Chain A"/>
    <property type="match status" value="1"/>
</dbReference>
<dbReference type="Proteomes" id="UP000184383">
    <property type="component" value="Unassembled WGS sequence"/>
</dbReference>
<evidence type="ECO:0000259" key="1">
    <source>
        <dbReference type="PROSITE" id="PS50097"/>
    </source>
</evidence>
<accession>A0A1L9RKT5</accession>
<dbReference type="OrthoDB" id="5275938at2759"/>
<dbReference type="Pfam" id="PF00651">
    <property type="entry name" value="BTB"/>
    <property type="match status" value="1"/>
</dbReference>
<dbReference type="InterPro" id="IPR011333">
    <property type="entry name" value="SKP1/BTB/POZ_sf"/>
</dbReference>
<keyword evidence="3" id="KW-1185">Reference proteome</keyword>
<dbReference type="InterPro" id="IPR000210">
    <property type="entry name" value="BTB/POZ_dom"/>
</dbReference>
<dbReference type="GeneID" id="63746771"/>
<dbReference type="CDD" id="cd18186">
    <property type="entry name" value="BTB_POZ_ZBTB_KLHL-like"/>
    <property type="match status" value="1"/>
</dbReference>
<sequence>MAPYLDQLDPDGDVILVVEESKFLVSSKVLGLASPVFAALFSRKFSEGTQLVENSRPEITLKDDNPDAMRIILRVLHFKDPKASYCKDAKELAVLAIHCDKYYCTKALMPWIKLSIARFNCINAKDYIFLLLAAHFCRASESFRWLSLKAQRSLPPDFSFEQGRHEILCLLPNGMIDDLRGIIKGMLKSLNTAIQSVECSLSYSPKSYAMSDFTCCAKIYKSKDKKCKICGNTDLSYRRCTKETRIAKYFAILRKNRLWPSVIIPESSSCPDLVSRISDVGKDVLSHTCAAGLSCPLKRELGSLVIEAQRILDQGKGFNLYPLHGDLGDSIVAEEY</sequence>
<name>A0A1L9RKT5_ASPWE</name>
<gene>
    <name evidence="2" type="ORF">ASPWEDRAFT_172334</name>
</gene>
<dbReference type="SMART" id="SM00225">
    <property type="entry name" value="BTB"/>
    <property type="match status" value="1"/>
</dbReference>
<evidence type="ECO:0000313" key="3">
    <source>
        <dbReference type="Proteomes" id="UP000184383"/>
    </source>
</evidence>
<reference evidence="3" key="1">
    <citation type="journal article" date="2017" name="Genome Biol.">
        <title>Comparative genomics reveals high biological diversity and specific adaptations in the industrially and medically important fungal genus Aspergillus.</title>
        <authorList>
            <person name="de Vries R.P."/>
            <person name="Riley R."/>
            <person name="Wiebenga A."/>
            <person name="Aguilar-Osorio G."/>
            <person name="Amillis S."/>
            <person name="Uchima C.A."/>
            <person name="Anderluh G."/>
            <person name="Asadollahi M."/>
            <person name="Askin M."/>
            <person name="Barry K."/>
            <person name="Battaglia E."/>
            <person name="Bayram O."/>
            <person name="Benocci T."/>
            <person name="Braus-Stromeyer S.A."/>
            <person name="Caldana C."/>
            <person name="Canovas D."/>
            <person name="Cerqueira G.C."/>
            <person name="Chen F."/>
            <person name="Chen W."/>
            <person name="Choi C."/>
            <person name="Clum A."/>
            <person name="Dos Santos R.A."/>
            <person name="Damasio A.R."/>
            <person name="Diallinas G."/>
            <person name="Emri T."/>
            <person name="Fekete E."/>
            <person name="Flipphi M."/>
            <person name="Freyberg S."/>
            <person name="Gallo A."/>
            <person name="Gournas C."/>
            <person name="Habgood R."/>
            <person name="Hainaut M."/>
            <person name="Harispe M.L."/>
            <person name="Henrissat B."/>
            <person name="Hilden K.S."/>
            <person name="Hope R."/>
            <person name="Hossain A."/>
            <person name="Karabika E."/>
            <person name="Karaffa L."/>
            <person name="Karanyi Z."/>
            <person name="Krasevec N."/>
            <person name="Kuo A."/>
            <person name="Kusch H."/>
            <person name="LaButti K."/>
            <person name="Lagendijk E.L."/>
            <person name="Lapidus A."/>
            <person name="Levasseur A."/>
            <person name="Lindquist E."/>
            <person name="Lipzen A."/>
            <person name="Logrieco A.F."/>
            <person name="MacCabe A."/>
            <person name="Maekelae M.R."/>
            <person name="Malavazi I."/>
            <person name="Melin P."/>
            <person name="Meyer V."/>
            <person name="Mielnichuk N."/>
            <person name="Miskei M."/>
            <person name="Molnar A.P."/>
            <person name="Mule G."/>
            <person name="Ngan C.Y."/>
            <person name="Orejas M."/>
            <person name="Orosz E."/>
            <person name="Ouedraogo J.P."/>
            <person name="Overkamp K.M."/>
            <person name="Park H.-S."/>
            <person name="Perrone G."/>
            <person name="Piumi F."/>
            <person name="Punt P.J."/>
            <person name="Ram A.F."/>
            <person name="Ramon A."/>
            <person name="Rauscher S."/>
            <person name="Record E."/>
            <person name="Riano-Pachon D.M."/>
            <person name="Robert V."/>
            <person name="Roehrig J."/>
            <person name="Ruller R."/>
            <person name="Salamov A."/>
            <person name="Salih N.S."/>
            <person name="Samson R.A."/>
            <person name="Sandor E."/>
            <person name="Sanguinetti M."/>
            <person name="Schuetze T."/>
            <person name="Sepcic K."/>
            <person name="Shelest E."/>
            <person name="Sherlock G."/>
            <person name="Sophianopoulou V."/>
            <person name="Squina F.M."/>
            <person name="Sun H."/>
            <person name="Susca A."/>
            <person name="Todd R.B."/>
            <person name="Tsang A."/>
            <person name="Unkles S.E."/>
            <person name="van de Wiele N."/>
            <person name="van Rossen-Uffink D."/>
            <person name="Oliveira J.V."/>
            <person name="Vesth T.C."/>
            <person name="Visser J."/>
            <person name="Yu J.-H."/>
            <person name="Zhou M."/>
            <person name="Andersen M.R."/>
            <person name="Archer D.B."/>
            <person name="Baker S.E."/>
            <person name="Benoit I."/>
            <person name="Brakhage A.A."/>
            <person name="Braus G.H."/>
            <person name="Fischer R."/>
            <person name="Frisvad J.C."/>
            <person name="Goldman G.H."/>
            <person name="Houbraken J."/>
            <person name="Oakley B."/>
            <person name="Pocsi I."/>
            <person name="Scazzocchio C."/>
            <person name="Seiboth B."/>
            <person name="vanKuyk P.A."/>
            <person name="Wortman J."/>
            <person name="Dyer P.S."/>
            <person name="Grigoriev I.V."/>
        </authorList>
    </citation>
    <scope>NUCLEOTIDE SEQUENCE [LARGE SCALE GENOMIC DNA]</scope>
    <source>
        <strain evidence="3">DTO 134E9</strain>
    </source>
</reference>
<feature type="domain" description="BTB" evidence="1">
    <location>
        <begin position="12"/>
        <end position="77"/>
    </location>
</feature>
<dbReference type="PROSITE" id="PS50097">
    <property type="entry name" value="BTB"/>
    <property type="match status" value="1"/>
</dbReference>
<dbReference type="AlphaFoldDB" id="A0A1L9RKT5"/>
<organism evidence="2 3">
    <name type="scientific">Aspergillus wentii DTO 134E9</name>
    <dbReference type="NCBI Taxonomy" id="1073089"/>
    <lineage>
        <taxon>Eukaryota</taxon>
        <taxon>Fungi</taxon>
        <taxon>Dikarya</taxon>
        <taxon>Ascomycota</taxon>
        <taxon>Pezizomycotina</taxon>
        <taxon>Eurotiomycetes</taxon>
        <taxon>Eurotiomycetidae</taxon>
        <taxon>Eurotiales</taxon>
        <taxon>Aspergillaceae</taxon>
        <taxon>Aspergillus</taxon>
        <taxon>Aspergillus subgen. Cremei</taxon>
    </lineage>
</organism>
<dbReference type="RefSeq" id="XP_040689208.1">
    <property type="nucleotide sequence ID" value="XM_040830923.1"/>
</dbReference>
<dbReference type="VEuPathDB" id="FungiDB:ASPWEDRAFT_172334"/>